<sequence>MSKARKKTVLAVSLSMREVGAASVTLIQSGDQTTEFRRDVDGASLVVQTRSQKEGALTRVVADPLDWYIHRGMITGEQWSAGDRLRRDHYIAFGSGYHAVNLDGFHGTSNYIDNWRISQRQGERLRDFIRTMNHFSMDERRMLEAVCVRGSYANEAARRCGMSPRKGIQMLRACLSGLAQYYHTARRSAPLPLSPADPVRDT</sequence>
<feature type="domain" description="DUF6456" evidence="1">
    <location>
        <begin position="63"/>
        <end position="183"/>
    </location>
</feature>
<dbReference type="EMBL" id="LR796160">
    <property type="protein sequence ID" value="CAB4122717.1"/>
    <property type="molecule type" value="Genomic_DNA"/>
</dbReference>
<evidence type="ECO:0000313" key="3">
    <source>
        <dbReference type="EMBL" id="CAB4123587.1"/>
    </source>
</evidence>
<proteinExistence type="predicted"/>
<evidence type="ECO:0000259" key="1">
    <source>
        <dbReference type="Pfam" id="PF20057"/>
    </source>
</evidence>
<name>A0A6J5KP95_9CAUD</name>
<gene>
    <name evidence="2" type="ORF">UFOVP32_57</name>
    <name evidence="3" type="ORF">UFOVP50_19</name>
</gene>
<reference evidence="2" key="1">
    <citation type="submission" date="2020-04" db="EMBL/GenBank/DDBJ databases">
        <authorList>
            <person name="Chiriac C."/>
            <person name="Salcher M."/>
            <person name="Ghai R."/>
            <person name="Kavagutti S V."/>
        </authorList>
    </citation>
    <scope>NUCLEOTIDE SEQUENCE</scope>
</reference>
<evidence type="ECO:0000313" key="2">
    <source>
        <dbReference type="EMBL" id="CAB4122717.1"/>
    </source>
</evidence>
<accession>A0A6J5KP95</accession>
<organism evidence="2">
    <name type="scientific">uncultured Caudovirales phage</name>
    <dbReference type="NCBI Taxonomy" id="2100421"/>
    <lineage>
        <taxon>Viruses</taxon>
        <taxon>Duplodnaviria</taxon>
        <taxon>Heunggongvirae</taxon>
        <taxon>Uroviricota</taxon>
        <taxon>Caudoviricetes</taxon>
        <taxon>Peduoviridae</taxon>
        <taxon>Maltschvirus</taxon>
        <taxon>Maltschvirus maltsch</taxon>
    </lineage>
</organism>
<dbReference type="EMBL" id="LR796173">
    <property type="protein sequence ID" value="CAB4123587.1"/>
    <property type="molecule type" value="Genomic_DNA"/>
</dbReference>
<dbReference type="InterPro" id="IPR045599">
    <property type="entry name" value="DUF6456"/>
</dbReference>
<protein>
    <recommendedName>
        <fullName evidence="1">DUF6456 domain-containing protein</fullName>
    </recommendedName>
</protein>
<dbReference type="Pfam" id="PF20057">
    <property type="entry name" value="DUF6456"/>
    <property type="match status" value="1"/>
</dbReference>